<name>A0ABQ2ENW1_9DEIO</name>
<dbReference type="EMBL" id="BMPP01000002">
    <property type="protein sequence ID" value="GGK15731.1"/>
    <property type="molecule type" value="Genomic_DNA"/>
</dbReference>
<accession>A0ABQ2ENW1</accession>
<dbReference type="Proteomes" id="UP000647587">
    <property type="component" value="Unassembled WGS sequence"/>
</dbReference>
<comment type="caution">
    <text evidence="1">The sequence shown here is derived from an EMBL/GenBank/DDBJ whole genome shotgun (WGS) entry which is preliminary data.</text>
</comment>
<sequence length="90" mass="9414">MGITGTRGGATQTGADQTWCYAPVLQAKFCSVRLRFSCTLVIPEVSPATSNPSGDGGRLQTAVSIHSPAMDQIMRVVMPGVLKAHLNAAL</sequence>
<organism evidence="1 2">
    <name type="scientific">Deinococcus malanensis</name>
    <dbReference type="NCBI Taxonomy" id="1706855"/>
    <lineage>
        <taxon>Bacteria</taxon>
        <taxon>Thermotogati</taxon>
        <taxon>Deinococcota</taxon>
        <taxon>Deinococci</taxon>
        <taxon>Deinococcales</taxon>
        <taxon>Deinococcaceae</taxon>
        <taxon>Deinococcus</taxon>
    </lineage>
</organism>
<protein>
    <submittedName>
        <fullName evidence="1">Uncharacterized protein</fullName>
    </submittedName>
</protein>
<reference evidence="2" key="1">
    <citation type="journal article" date="2019" name="Int. J. Syst. Evol. Microbiol.">
        <title>The Global Catalogue of Microorganisms (GCM) 10K type strain sequencing project: providing services to taxonomists for standard genome sequencing and annotation.</title>
        <authorList>
            <consortium name="The Broad Institute Genomics Platform"/>
            <consortium name="The Broad Institute Genome Sequencing Center for Infectious Disease"/>
            <person name="Wu L."/>
            <person name="Ma J."/>
        </authorList>
    </citation>
    <scope>NUCLEOTIDE SEQUENCE [LARGE SCALE GENOMIC DNA]</scope>
    <source>
        <strain evidence="2">JCM 30331</strain>
    </source>
</reference>
<gene>
    <name evidence="1" type="ORF">GCM10008955_06470</name>
</gene>
<keyword evidence="2" id="KW-1185">Reference proteome</keyword>
<evidence type="ECO:0000313" key="1">
    <source>
        <dbReference type="EMBL" id="GGK15731.1"/>
    </source>
</evidence>
<proteinExistence type="predicted"/>
<evidence type="ECO:0000313" key="2">
    <source>
        <dbReference type="Proteomes" id="UP000647587"/>
    </source>
</evidence>